<dbReference type="AlphaFoldDB" id="A0A840YLK9"/>
<name>A0A840YLK9_9PROT</name>
<dbReference type="InterPro" id="IPR058548">
    <property type="entry name" value="MlaB-like_STAS"/>
</dbReference>
<proteinExistence type="predicted"/>
<keyword evidence="3" id="KW-1185">Reference proteome</keyword>
<accession>A0A840YLK9</accession>
<dbReference type="Proteomes" id="UP000580654">
    <property type="component" value="Unassembled WGS sequence"/>
</dbReference>
<organism evidence="2 3">
    <name type="scientific">Muricoccus pecuniae</name>
    <dbReference type="NCBI Taxonomy" id="693023"/>
    <lineage>
        <taxon>Bacteria</taxon>
        <taxon>Pseudomonadati</taxon>
        <taxon>Pseudomonadota</taxon>
        <taxon>Alphaproteobacteria</taxon>
        <taxon>Acetobacterales</taxon>
        <taxon>Roseomonadaceae</taxon>
        <taxon>Muricoccus</taxon>
    </lineage>
</organism>
<dbReference type="Pfam" id="PF13466">
    <property type="entry name" value="STAS_2"/>
    <property type="match status" value="1"/>
</dbReference>
<dbReference type="EMBL" id="JACIJD010000020">
    <property type="protein sequence ID" value="MBB5695633.1"/>
    <property type="molecule type" value="Genomic_DNA"/>
</dbReference>
<protein>
    <submittedName>
        <fullName evidence="2">Anti-anti-sigma regulatory factor</fullName>
    </submittedName>
</protein>
<gene>
    <name evidence="2" type="ORF">FHS87_003694</name>
</gene>
<dbReference type="InterPro" id="IPR036513">
    <property type="entry name" value="STAS_dom_sf"/>
</dbReference>
<dbReference type="Gene3D" id="3.30.750.24">
    <property type="entry name" value="STAS domain"/>
    <property type="match status" value="1"/>
</dbReference>
<evidence type="ECO:0000313" key="3">
    <source>
        <dbReference type="Proteomes" id="UP000580654"/>
    </source>
</evidence>
<dbReference type="RefSeq" id="WP_184520822.1">
    <property type="nucleotide sequence ID" value="NZ_JACIJD010000020.1"/>
</dbReference>
<evidence type="ECO:0000313" key="2">
    <source>
        <dbReference type="EMBL" id="MBB5695633.1"/>
    </source>
</evidence>
<reference evidence="2 3" key="1">
    <citation type="submission" date="2020-08" db="EMBL/GenBank/DDBJ databases">
        <title>Genomic Encyclopedia of Type Strains, Phase IV (KMG-IV): sequencing the most valuable type-strain genomes for metagenomic binning, comparative biology and taxonomic classification.</title>
        <authorList>
            <person name="Goeker M."/>
        </authorList>
    </citation>
    <scope>NUCLEOTIDE SEQUENCE [LARGE SCALE GENOMIC DNA]</scope>
    <source>
        <strain evidence="2 3">DSM 25622</strain>
    </source>
</reference>
<sequence>MNAFKAALTTSRQGGADFRARSLDEAGVTGLMSEEGAAAEVGLSEMPLVLPAVLDLTAAEPLCRALRERVPAGPVLLDGGEVERVSTACLQVLAAGAAAALAAGRGFHVRAPSQVLSEAVADLGLTAMIPMGD</sequence>
<comment type="caution">
    <text evidence="2">The sequence shown here is derived from an EMBL/GenBank/DDBJ whole genome shotgun (WGS) entry which is preliminary data.</text>
</comment>
<evidence type="ECO:0000259" key="1">
    <source>
        <dbReference type="Pfam" id="PF13466"/>
    </source>
</evidence>
<feature type="domain" description="MlaB-like STAS" evidence="1">
    <location>
        <begin position="48"/>
        <end position="125"/>
    </location>
</feature>
<dbReference type="SUPFAM" id="SSF52091">
    <property type="entry name" value="SpoIIaa-like"/>
    <property type="match status" value="1"/>
</dbReference>